<dbReference type="GO" id="GO:0000981">
    <property type="term" value="F:DNA-binding transcription factor activity, RNA polymerase II-specific"/>
    <property type="evidence" value="ECO:0007669"/>
    <property type="project" value="TreeGrafter"/>
</dbReference>
<sequence length="503" mass="57300">MPTNIILPSANDLTLDLSIKSSSKAAMTTTEKSSSILTTSDPVDSGGGSSENNSNDTDEVKIFECEKHEDVETNDDDNSDRLSPVIKEEESSPQQSSSINLTDRLNSEQQLHSFFPYFISPYYHGNNPMQNFEKMPSLESLSKFMSPPPPAHMATSNLNVDQSIGMPNPMYPLSSPASFQSPYSQPWRSPMFPFALPPGYPLSQNSPSPSMSSSHKRPTHMRRFIDNNSQQSSQHKQSMHQDPHKSKKSHIKKPLNAFMLFMKEQRAHVVQECTLRESAAINQILGRKWHELDRNVQQKYYDMARDERMKHMQLYPGWSARDNYGVRKKRGNKGKKQEKAASGENAECLNQKKCRARFGLDQQANWCKHCKRKKKCLRYTENESTSSMGVTSWSDEDDTDNNEDSDDCDVIPMSEQKNSGIHPSISMDSDEENKSRLLKYQQTSNENDSIMNRSDLMAPRKELSYPASFFQPTYPYPYFDSFLPPPPATSSLMTNLNEFKQET</sequence>
<comment type="caution">
    <text evidence="12">The sequence shown here is derived from an EMBL/GenBank/DDBJ whole genome shotgun (WGS) entry which is preliminary data.</text>
</comment>
<evidence type="ECO:0000256" key="4">
    <source>
        <dbReference type="ARBA" id="ARBA00023015"/>
    </source>
</evidence>
<feature type="compositionally biased region" description="Basic and acidic residues" evidence="10">
    <location>
        <begin position="58"/>
        <end position="71"/>
    </location>
</feature>
<keyword evidence="8 9" id="KW-0539">Nucleus</keyword>
<organism evidence="12 15">
    <name type="scientific">Adineta ricciae</name>
    <name type="common">Rotifer</name>
    <dbReference type="NCBI Taxonomy" id="249248"/>
    <lineage>
        <taxon>Eukaryota</taxon>
        <taxon>Metazoa</taxon>
        <taxon>Spiralia</taxon>
        <taxon>Gnathifera</taxon>
        <taxon>Rotifera</taxon>
        <taxon>Eurotatoria</taxon>
        <taxon>Bdelloidea</taxon>
        <taxon>Adinetida</taxon>
        <taxon>Adinetidae</taxon>
        <taxon>Adineta</taxon>
    </lineage>
</organism>
<comment type="subcellular location">
    <subcellularLocation>
        <location evidence="1">Nucleus</location>
    </subcellularLocation>
</comment>
<reference evidence="12" key="1">
    <citation type="submission" date="2021-02" db="EMBL/GenBank/DDBJ databases">
        <authorList>
            <person name="Nowell W R."/>
        </authorList>
    </citation>
    <scope>NUCLEOTIDE SEQUENCE</scope>
</reference>
<evidence type="ECO:0000256" key="9">
    <source>
        <dbReference type="PROSITE-ProRule" id="PRU00267"/>
    </source>
</evidence>
<feature type="region of interest" description="Disordered" evidence="10">
    <location>
        <begin position="325"/>
        <end position="344"/>
    </location>
</feature>
<keyword evidence="4" id="KW-0805">Transcription regulation</keyword>
<dbReference type="InterPro" id="IPR024940">
    <property type="entry name" value="TCF/LEF"/>
</dbReference>
<protein>
    <recommendedName>
        <fullName evidence="11">HMG box domain-containing protein</fullName>
    </recommendedName>
</protein>
<dbReference type="GO" id="GO:0000978">
    <property type="term" value="F:RNA polymerase II cis-regulatory region sequence-specific DNA binding"/>
    <property type="evidence" value="ECO:0007669"/>
    <property type="project" value="TreeGrafter"/>
</dbReference>
<feature type="region of interest" description="Disordered" evidence="10">
    <location>
        <begin position="198"/>
        <end position="250"/>
    </location>
</feature>
<dbReference type="Pfam" id="PF00505">
    <property type="entry name" value="HMG_box"/>
    <property type="match status" value="1"/>
</dbReference>
<name>A0A814HDU9_ADIRI</name>
<dbReference type="CDD" id="cd21996">
    <property type="entry name" value="HMG-box_TCF7-like"/>
    <property type="match status" value="1"/>
</dbReference>
<keyword evidence="14" id="KW-1185">Reference proteome</keyword>
<dbReference type="PANTHER" id="PTHR10373">
    <property type="entry name" value="TRANSCRIPTION FACTOR 7 FAMILY MEMBER"/>
    <property type="match status" value="1"/>
</dbReference>
<evidence type="ECO:0000256" key="1">
    <source>
        <dbReference type="ARBA" id="ARBA00004123"/>
    </source>
</evidence>
<keyword evidence="6" id="KW-0010">Activator</keyword>
<evidence type="ECO:0000256" key="3">
    <source>
        <dbReference type="ARBA" id="ARBA00022687"/>
    </source>
</evidence>
<feature type="region of interest" description="Disordered" evidence="10">
    <location>
        <begin position="23"/>
        <end position="100"/>
    </location>
</feature>
<dbReference type="Proteomes" id="UP000663852">
    <property type="component" value="Unassembled WGS sequence"/>
</dbReference>
<dbReference type="Gene3D" id="1.10.30.10">
    <property type="entry name" value="High mobility group box domain"/>
    <property type="match status" value="1"/>
</dbReference>
<evidence type="ECO:0000256" key="7">
    <source>
        <dbReference type="ARBA" id="ARBA00023163"/>
    </source>
</evidence>
<dbReference type="GO" id="GO:1990907">
    <property type="term" value="C:beta-catenin-TCF complex"/>
    <property type="evidence" value="ECO:0007669"/>
    <property type="project" value="TreeGrafter"/>
</dbReference>
<dbReference type="PANTHER" id="PTHR10373:SF38">
    <property type="entry name" value="PROTEIN PANGOLIN, ISOFORM J"/>
    <property type="match status" value="1"/>
</dbReference>
<dbReference type="SMART" id="SM00398">
    <property type="entry name" value="HMG"/>
    <property type="match status" value="1"/>
</dbReference>
<evidence type="ECO:0000313" key="12">
    <source>
        <dbReference type="EMBL" id="CAF1009551.1"/>
    </source>
</evidence>
<evidence type="ECO:0000256" key="5">
    <source>
        <dbReference type="ARBA" id="ARBA00023125"/>
    </source>
</evidence>
<keyword evidence="3" id="KW-0879">Wnt signaling pathway</keyword>
<evidence type="ECO:0000256" key="6">
    <source>
        <dbReference type="ARBA" id="ARBA00023159"/>
    </source>
</evidence>
<evidence type="ECO:0000313" key="14">
    <source>
        <dbReference type="Proteomes" id="UP000663828"/>
    </source>
</evidence>
<dbReference type="Proteomes" id="UP000663828">
    <property type="component" value="Unassembled WGS sequence"/>
</dbReference>
<keyword evidence="7" id="KW-0804">Transcription</keyword>
<dbReference type="OrthoDB" id="2307332at2759"/>
<dbReference type="FunFam" id="1.10.30.10:FF:000001">
    <property type="entry name" value="transcription factor 7 isoform X2"/>
    <property type="match status" value="1"/>
</dbReference>
<accession>A0A814HDU9</accession>
<dbReference type="PROSITE" id="PS50118">
    <property type="entry name" value="HMG_BOX_2"/>
    <property type="match status" value="1"/>
</dbReference>
<dbReference type="EMBL" id="CAJNOR010005381">
    <property type="protein sequence ID" value="CAF1559855.1"/>
    <property type="molecule type" value="Genomic_DNA"/>
</dbReference>
<dbReference type="SUPFAM" id="SSF47095">
    <property type="entry name" value="HMG-box"/>
    <property type="match status" value="1"/>
</dbReference>
<gene>
    <name evidence="12" type="ORF">EDS130_LOCUS15316</name>
    <name evidence="13" type="ORF">XAT740_LOCUS43533</name>
</gene>
<dbReference type="GO" id="GO:0060070">
    <property type="term" value="P:canonical Wnt signaling pathway"/>
    <property type="evidence" value="ECO:0007669"/>
    <property type="project" value="TreeGrafter"/>
</dbReference>
<dbReference type="EMBL" id="CAJNOJ010000064">
    <property type="protein sequence ID" value="CAF1009551.1"/>
    <property type="molecule type" value="Genomic_DNA"/>
</dbReference>
<evidence type="ECO:0000313" key="15">
    <source>
        <dbReference type="Proteomes" id="UP000663852"/>
    </source>
</evidence>
<feature type="compositionally biased region" description="Low complexity" evidence="10">
    <location>
        <begin position="201"/>
        <end position="213"/>
    </location>
</feature>
<feature type="compositionally biased region" description="Polar residues" evidence="10">
    <location>
        <begin position="23"/>
        <end position="42"/>
    </location>
</feature>
<proteinExistence type="inferred from homology"/>
<evidence type="ECO:0000256" key="8">
    <source>
        <dbReference type="ARBA" id="ARBA00023242"/>
    </source>
</evidence>
<feature type="region of interest" description="Disordered" evidence="10">
    <location>
        <begin position="414"/>
        <end position="433"/>
    </location>
</feature>
<feature type="region of interest" description="Disordered" evidence="10">
    <location>
        <begin position="387"/>
        <end position="406"/>
    </location>
</feature>
<dbReference type="InterPro" id="IPR036910">
    <property type="entry name" value="HMG_box_dom_sf"/>
</dbReference>
<evidence type="ECO:0000259" key="11">
    <source>
        <dbReference type="PROSITE" id="PS50118"/>
    </source>
</evidence>
<keyword evidence="5 9" id="KW-0238">DNA-binding</keyword>
<feature type="DNA-binding region" description="HMG box" evidence="9">
    <location>
        <begin position="251"/>
        <end position="319"/>
    </location>
</feature>
<evidence type="ECO:0000313" key="13">
    <source>
        <dbReference type="EMBL" id="CAF1559855.1"/>
    </source>
</evidence>
<comment type="similarity">
    <text evidence="2">Belongs to the TCF/LEF family.</text>
</comment>
<dbReference type="AlphaFoldDB" id="A0A814HDU9"/>
<evidence type="ECO:0000256" key="2">
    <source>
        <dbReference type="ARBA" id="ARBA00006569"/>
    </source>
</evidence>
<dbReference type="GO" id="GO:0000785">
    <property type="term" value="C:chromatin"/>
    <property type="evidence" value="ECO:0007669"/>
    <property type="project" value="TreeGrafter"/>
</dbReference>
<feature type="domain" description="HMG box" evidence="11">
    <location>
        <begin position="251"/>
        <end position="319"/>
    </location>
</feature>
<dbReference type="InterPro" id="IPR009071">
    <property type="entry name" value="HMG_box_dom"/>
</dbReference>
<evidence type="ECO:0000256" key="10">
    <source>
        <dbReference type="SAM" id="MobiDB-lite"/>
    </source>
</evidence>
<dbReference type="SMART" id="SM01366">
    <property type="entry name" value="c-clamp"/>
    <property type="match status" value="1"/>
</dbReference>
<feature type="compositionally biased region" description="Acidic residues" evidence="10">
    <location>
        <begin position="394"/>
        <end position="406"/>
    </location>
</feature>